<evidence type="ECO:0000313" key="3">
    <source>
        <dbReference type="Proteomes" id="UP000015106"/>
    </source>
</evidence>
<dbReference type="Proteomes" id="UP000015106">
    <property type="component" value="Unassembled WGS sequence"/>
</dbReference>
<evidence type="ECO:0000256" key="1">
    <source>
        <dbReference type="SAM" id="MobiDB-lite"/>
    </source>
</evidence>
<accession>A0A8R7R9D5</accession>
<reference evidence="2" key="2">
    <citation type="submission" date="2022-06" db="UniProtKB">
        <authorList>
            <consortium name="EnsemblPlants"/>
        </authorList>
    </citation>
    <scope>IDENTIFICATION</scope>
</reference>
<organism evidence="2 3">
    <name type="scientific">Triticum urartu</name>
    <name type="common">Red wild einkorn</name>
    <name type="synonym">Crithodium urartu</name>
    <dbReference type="NCBI Taxonomy" id="4572"/>
    <lineage>
        <taxon>Eukaryota</taxon>
        <taxon>Viridiplantae</taxon>
        <taxon>Streptophyta</taxon>
        <taxon>Embryophyta</taxon>
        <taxon>Tracheophyta</taxon>
        <taxon>Spermatophyta</taxon>
        <taxon>Magnoliopsida</taxon>
        <taxon>Liliopsida</taxon>
        <taxon>Poales</taxon>
        <taxon>Poaceae</taxon>
        <taxon>BOP clade</taxon>
        <taxon>Pooideae</taxon>
        <taxon>Triticodae</taxon>
        <taxon>Triticeae</taxon>
        <taxon>Triticinae</taxon>
        <taxon>Triticum</taxon>
    </lineage>
</organism>
<dbReference type="EnsemblPlants" id="TuG1812S0001668800.01.T01">
    <property type="protein sequence ID" value="TuG1812S0001668800.01.T01"/>
    <property type="gene ID" value="TuG1812S0001668800.01"/>
</dbReference>
<dbReference type="Gramene" id="TuG1812S0001668800.01.T01">
    <property type="protein sequence ID" value="TuG1812S0001668800.01.T01"/>
    <property type="gene ID" value="TuG1812S0001668800.01"/>
</dbReference>
<keyword evidence="3" id="KW-1185">Reference proteome</keyword>
<name>A0A8R7R9D5_TRIUA</name>
<protein>
    <submittedName>
        <fullName evidence="2">Uncharacterized protein</fullName>
    </submittedName>
</protein>
<proteinExistence type="predicted"/>
<sequence length="151" mass="16464">MAPNTASPTPSLSATKTRSQSSRSAEKTDVKATRAPASQDCILASTCSQESLWTCACCGDSEKPCRRCRLALTAARRRALKMDTHSLPYPAAIMASATTRRRKWRTAGREVRSSWSSRWSLRMAVSRSSCAWMRPCPPAWRASAAVAAPEA</sequence>
<evidence type="ECO:0000313" key="2">
    <source>
        <dbReference type="EnsemblPlants" id="TuG1812S0001668800.01.T01"/>
    </source>
</evidence>
<dbReference type="AlphaFoldDB" id="A0A8R7R9D5"/>
<feature type="region of interest" description="Disordered" evidence="1">
    <location>
        <begin position="1"/>
        <end position="31"/>
    </location>
</feature>
<feature type="compositionally biased region" description="Polar residues" evidence="1">
    <location>
        <begin position="1"/>
        <end position="23"/>
    </location>
</feature>
<reference evidence="3" key="1">
    <citation type="journal article" date="2013" name="Nature">
        <title>Draft genome of the wheat A-genome progenitor Triticum urartu.</title>
        <authorList>
            <person name="Ling H.Q."/>
            <person name="Zhao S."/>
            <person name="Liu D."/>
            <person name="Wang J."/>
            <person name="Sun H."/>
            <person name="Zhang C."/>
            <person name="Fan H."/>
            <person name="Li D."/>
            <person name="Dong L."/>
            <person name="Tao Y."/>
            <person name="Gao C."/>
            <person name="Wu H."/>
            <person name="Li Y."/>
            <person name="Cui Y."/>
            <person name="Guo X."/>
            <person name="Zheng S."/>
            <person name="Wang B."/>
            <person name="Yu K."/>
            <person name="Liang Q."/>
            <person name="Yang W."/>
            <person name="Lou X."/>
            <person name="Chen J."/>
            <person name="Feng M."/>
            <person name="Jian J."/>
            <person name="Zhang X."/>
            <person name="Luo G."/>
            <person name="Jiang Y."/>
            <person name="Liu J."/>
            <person name="Wang Z."/>
            <person name="Sha Y."/>
            <person name="Zhang B."/>
            <person name="Wu H."/>
            <person name="Tang D."/>
            <person name="Shen Q."/>
            <person name="Xue P."/>
            <person name="Zou S."/>
            <person name="Wang X."/>
            <person name="Liu X."/>
            <person name="Wang F."/>
            <person name="Yang Y."/>
            <person name="An X."/>
            <person name="Dong Z."/>
            <person name="Zhang K."/>
            <person name="Zhang X."/>
            <person name="Luo M.C."/>
            <person name="Dvorak J."/>
            <person name="Tong Y."/>
            <person name="Wang J."/>
            <person name="Yang H."/>
            <person name="Li Z."/>
            <person name="Wang D."/>
            <person name="Zhang A."/>
            <person name="Wang J."/>
        </authorList>
    </citation>
    <scope>NUCLEOTIDE SEQUENCE</scope>
    <source>
        <strain evidence="3">cv. G1812</strain>
    </source>
</reference>